<dbReference type="STRING" id="1499967.U27_03277"/>
<organism evidence="1">
    <name type="scientific">Vecturithrix granuli</name>
    <dbReference type="NCBI Taxonomy" id="1499967"/>
    <lineage>
        <taxon>Bacteria</taxon>
        <taxon>Candidatus Moduliflexota</taxon>
        <taxon>Candidatus Vecturitrichia</taxon>
        <taxon>Candidatus Vecturitrichales</taxon>
        <taxon>Candidatus Vecturitrichaceae</taxon>
        <taxon>Candidatus Vecturithrix</taxon>
    </lineage>
</organism>
<dbReference type="Proteomes" id="UP000030661">
    <property type="component" value="Unassembled WGS sequence"/>
</dbReference>
<dbReference type="AlphaFoldDB" id="A0A081BVG0"/>
<evidence type="ECO:0000313" key="1">
    <source>
        <dbReference type="EMBL" id="GAK56315.1"/>
    </source>
</evidence>
<dbReference type="InterPro" id="IPR005368">
    <property type="entry name" value="UPF0175"/>
</dbReference>
<dbReference type="HOGENOM" id="CLU_154570_4_0_0"/>
<evidence type="ECO:0000313" key="2">
    <source>
        <dbReference type="Proteomes" id="UP000030661"/>
    </source>
</evidence>
<protein>
    <submittedName>
        <fullName evidence="1">Uncharacterized protein</fullName>
    </submittedName>
</protein>
<name>A0A081BVG0_VECG1</name>
<sequence length="87" mass="9702">MQVVVNIPDQYVLDMNIGEIARQLKLSAALLMFQAGQLSAGAACEFAEIDRYAFLEACARHHIAAIDYDADELETDFENLKRTYASC</sequence>
<dbReference type="Pfam" id="PF03683">
    <property type="entry name" value="UPF0175"/>
    <property type="match status" value="1"/>
</dbReference>
<accession>A0A081BVG0</accession>
<dbReference type="EMBL" id="DF820464">
    <property type="protein sequence ID" value="GAK56315.1"/>
    <property type="molecule type" value="Genomic_DNA"/>
</dbReference>
<keyword evidence="2" id="KW-1185">Reference proteome</keyword>
<gene>
    <name evidence="1" type="ORF">U27_03277</name>
</gene>
<proteinExistence type="predicted"/>
<dbReference type="eggNOG" id="ENOG502ZN7M">
    <property type="taxonomic scope" value="Bacteria"/>
</dbReference>
<reference evidence="1" key="1">
    <citation type="journal article" date="2015" name="PeerJ">
        <title>First genomic representation of candidate bacterial phylum KSB3 points to enhanced environmental sensing as a trigger of wastewater bulking.</title>
        <authorList>
            <person name="Sekiguchi Y."/>
            <person name="Ohashi A."/>
            <person name="Parks D.H."/>
            <person name="Yamauchi T."/>
            <person name="Tyson G.W."/>
            <person name="Hugenholtz P."/>
        </authorList>
    </citation>
    <scope>NUCLEOTIDE SEQUENCE [LARGE SCALE GENOMIC DNA]</scope>
</reference>